<comment type="caution">
    <text evidence="1">The sequence shown here is derived from an EMBL/GenBank/DDBJ whole genome shotgun (WGS) entry which is preliminary data.</text>
</comment>
<organism evidence="1 2">
    <name type="scientific">Phocaeicola plebeius</name>
    <dbReference type="NCBI Taxonomy" id="310297"/>
    <lineage>
        <taxon>Bacteria</taxon>
        <taxon>Pseudomonadati</taxon>
        <taxon>Bacteroidota</taxon>
        <taxon>Bacteroidia</taxon>
        <taxon>Bacteroidales</taxon>
        <taxon>Bacteroidaceae</taxon>
        <taxon>Phocaeicola</taxon>
    </lineage>
</organism>
<evidence type="ECO:0000313" key="2">
    <source>
        <dbReference type="Proteomes" id="UP000260780"/>
    </source>
</evidence>
<protein>
    <submittedName>
        <fullName evidence="1">Uncharacterized protein</fullName>
    </submittedName>
</protein>
<dbReference type="Proteomes" id="UP000260780">
    <property type="component" value="Unassembled WGS sequence"/>
</dbReference>
<dbReference type="EMBL" id="QSTF01000062">
    <property type="protein sequence ID" value="RGM34794.1"/>
    <property type="molecule type" value="Genomic_DNA"/>
</dbReference>
<proteinExistence type="predicted"/>
<sequence>MKIDFKKFKKYTKIDKSDFVEIDVREMFADNIFNVTGVGIADLKLAEKIFSSDDDTEFSDDEVNRVRHHAASLLPWFLAGLNDAMR</sequence>
<evidence type="ECO:0000313" key="1">
    <source>
        <dbReference type="EMBL" id="RGM34794.1"/>
    </source>
</evidence>
<accession>A0A3E4VXU6</accession>
<reference evidence="1 2" key="1">
    <citation type="submission" date="2018-08" db="EMBL/GenBank/DDBJ databases">
        <title>A genome reference for cultivated species of the human gut microbiota.</title>
        <authorList>
            <person name="Zou Y."/>
            <person name="Xue W."/>
            <person name="Luo G."/>
        </authorList>
    </citation>
    <scope>NUCLEOTIDE SEQUENCE [LARGE SCALE GENOMIC DNA]</scope>
    <source>
        <strain evidence="1 2">OM08-14</strain>
    </source>
</reference>
<dbReference type="RefSeq" id="WP_117748541.1">
    <property type="nucleotide sequence ID" value="NZ_CATXHJ010000028.1"/>
</dbReference>
<gene>
    <name evidence="1" type="ORF">DXC17_15840</name>
</gene>
<dbReference type="AlphaFoldDB" id="A0A3E4VXU6"/>
<name>A0A3E4VXU6_9BACT</name>